<dbReference type="InterPro" id="IPR001753">
    <property type="entry name" value="Enoyl-CoA_hydra/iso"/>
</dbReference>
<dbReference type="InterPro" id="IPR014748">
    <property type="entry name" value="Enoyl-CoA_hydra_C"/>
</dbReference>
<dbReference type="Gene3D" id="1.10.12.10">
    <property type="entry name" value="Lyase 2-enoyl-coa Hydratase, Chain A, domain 2"/>
    <property type="match status" value="1"/>
</dbReference>
<dbReference type="EMBL" id="JBHDLJ010000002">
    <property type="protein sequence ID" value="MFB0833633.1"/>
    <property type="molecule type" value="Genomic_DNA"/>
</dbReference>
<evidence type="ECO:0000313" key="6">
    <source>
        <dbReference type="Proteomes" id="UP001575652"/>
    </source>
</evidence>
<dbReference type="Gene3D" id="3.90.226.10">
    <property type="entry name" value="2-enoyl-CoA Hydratase, Chain A, domain 1"/>
    <property type="match status" value="1"/>
</dbReference>
<comment type="catalytic activity">
    <reaction evidence="3">
        <text>a (3S)-3-hydroxyacyl-CoA = a (2E)-enoyl-CoA + H2O</text>
        <dbReference type="Rhea" id="RHEA:16105"/>
        <dbReference type="ChEBI" id="CHEBI:15377"/>
        <dbReference type="ChEBI" id="CHEBI:57318"/>
        <dbReference type="ChEBI" id="CHEBI:58856"/>
        <dbReference type="EC" id="4.2.1.17"/>
    </reaction>
</comment>
<sequence>MRTGAVTVVTLDDEHRRNVLGSELRNRLRAVLAELSADPETGAVVLTGAGNCFSAGGDLSSMPPANEAEGAARMSEVAGLVQQLASLNKPVVAAVAGPAAGVAAGLVCVCDVVVVGEGARFLFPFTRLGLVPDGGLVHSLAQRVGPARARRILLEAAPVDARTALAAGLADRVVADPEVLSAAIACAQELAERAPLAVAAVKRGLREASGSLAEALAFERERQPTLFGTADFLEGKQAFHERRTPSFSGC</sequence>
<protein>
    <submittedName>
        <fullName evidence="5">Enoyl-CoA hydratase/isomerase family protein</fullName>
    </submittedName>
</protein>
<keyword evidence="6" id="KW-1185">Reference proteome</keyword>
<dbReference type="PANTHER" id="PTHR11941">
    <property type="entry name" value="ENOYL-COA HYDRATASE-RELATED"/>
    <property type="match status" value="1"/>
</dbReference>
<reference evidence="5 6" key="1">
    <citation type="submission" date="2024-09" db="EMBL/GenBank/DDBJ databases">
        <authorList>
            <person name="Salinas-Garcia M.A."/>
            <person name="Prieme A."/>
        </authorList>
    </citation>
    <scope>NUCLEOTIDE SEQUENCE [LARGE SCALE GENOMIC DNA]</scope>
    <source>
        <strain evidence="5 6">DSM 21081</strain>
    </source>
</reference>
<keyword evidence="2" id="KW-0456">Lyase</keyword>
<comment type="catalytic activity">
    <reaction evidence="4">
        <text>a 4-saturated-(3S)-3-hydroxyacyl-CoA = a (3E)-enoyl-CoA + H2O</text>
        <dbReference type="Rhea" id="RHEA:20724"/>
        <dbReference type="ChEBI" id="CHEBI:15377"/>
        <dbReference type="ChEBI" id="CHEBI:58521"/>
        <dbReference type="ChEBI" id="CHEBI:137480"/>
        <dbReference type="EC" id="4.2.1.17"/>
    </reaction>
</comment>
<evidence type="ECO:0000256" key="3">
    <source>
        <dbReference type="ARBA" id="ARBA00023709"/>
    </source>
</evidence>
<name>A0ABV4UND9_9MICC</name>
<evidence type="ECO:0000313" key="5">
    <source>
        <dbReference type="EMBL" id="MFB0833633.1"/>
    </source>
</evidence>
<dbReference type="Proteomes" id="UP001575652">
    <property type="component" value="Unassembled WGS sequence"/>
</dbReference>
<evidence type="ECO:0000256" key="4">
    <source>
        <dbReference type="ARBA" id="ARBA00023717"/>
    </source>
</evidence>
<dbReference type="Pfam" id="PF00378">
    <property type="entry name" value="ECH_1"/>
    <property type="match status" value="1"/>
</dbReference>
<comment type="caution">
    <text evidence="5">The sequence shown here is derived from an EMBL/GenBank/DDBJ whole genome shotgun (WGS) entry which is preliminary data.</text>
</comment>
<proteinExistence type="inferred from homology"/>
<accession>A0ABV4UND9</accession>
<comment type="similarity">
    <text evidence="1">Belongs to the enoyl-CoA hydratase/isomerase family.</text>
</comment>
<gene>
    <name evidence="5" type="ORF">ACETWP_03450</name>
</gene>
<organism evidence="5 6">
    <name type="scientific">Arthrobacter halodurans</name>
    <dbReference type="NCBI Taxonomy" id="516699"/>
    <lineage>
        <taxon>Bacteria</taxon>
        <taxon>Bacillati</taxon>
        <taxon>Actinomycetota</taxon>
        <taxon>Actinomycetes</taxon>
        <taxon>Micrococcales</taxon>
        <taxon>Micrococcaceae</taxon>
        <taxon>Arthrobacter</taxon>
    </lineage>
</organism>
<dbReference type="CDD" id="cd06558">
    <property type="entry name" value="crotonase-like"/>
    <property type="match status" value="1"/>
</dbReference>
<dbReference type="SUPFAM" id="SSF52096">
    <property type="entry name" value="ClpP/crotonase"/>
    <property type="match status" value="1"/>
</dbReference>
<evidence type="ECO:0000256" key="2">
    <source>
        <dbReference type="ARBA" id="ARBA00023239"/>
    </source>
</evidence>
<dbReference type="RefSeq" id="WP_373970799.1">
    <property type="nucleotide sequence ID" value="NZ_JBHDLJ010000002.1"/>
</dbReference>
<evidence type="ECO:0000256" key="1">
    <source>
        <dbReference type="ARBA" id="ARBA00005254"/>
    </source>
</evidence>
<dbReference type="PANTHER" id="PTHR11941:SF54">
    <property type="entry name" value="ENOYL-COA HYDRATASE, MITOCHONDRIAL"/>
    <property type="match status" value="1"/>
</dbReference>
<dbReference type="InterPro" id="IPR029045">
    <property type="entry name" value="ClpP/crotonase-like_dom_sf"/>
</dbReference>